<dbReference type="SUPFAM" id="SSF51556">
    <property type="entry name" value="Metallo-dependent hydrolases"/>
    <property type="match status" value="1"/>
</dbReference>
<dbReference type="PANTHER" id="PTHR11271">
    <property type="entry name" value="GUANINE DEAMINASE"/>
    <property type="match status" value="1"/>
</dbReference>
<organism evidence="10 11">
    <name type="scientific">Mangrovimicrobium sediminis</name>
    <dbReference type="NCBI Taxonomy" id="2562682"/>
    <lineage>
        <taxon>Bacteria</taxon>
        <taxon>Pseudomonadati</taxon>
        <taxon>Pseudomonadota</taxon>
        <taxon>Gammaproteobacteria</taxon>
        <taxon>Cellvibrionales</taxon>
        <taxon>Halieaceae</taxon>
        <taxon>Mangrovimicrobium</taxon>
    </lineage>
</organism>
<dbReference type="Proteomes" id="UP000298050">
    <property type="component" value="Unassembled WGS sequence"/>
</dbReference>
<comment type="caution">
    <text evidence="10">The sequence shown here is derived from an EMBL/GenBank/DDBJ whole genome shotgun (WGS) entry which is preliminary data.</text>
</comment>
<feature type="domain" description="Amidohydrolase-related" evidence="9">
    <location>
        <begin position="66"/>
        <end position="403"/>
    </location>
</feature>
<dbReference type="InterPro" id="IPR032466">
    <property type="entry name" value="Metal_Hydrolase"/>
</dbReference>
<dbReference type="Gene3D" id="2.30.40.10">
    <property type="entry name" value="Urease, subunit C, domain 1"/>
    <property type="match status" value="1"/>
</dbReference>
<accession>A0A4Z0M4R7</accession>
<keyword evidence="6 8" id="KW-0862">Zinc</keyword>
<name>A0A4Z0M4R7_9GAMM</name>
<comment type="catalytic activity">
    <reaction evidence="8">
        <text>guanine + H2O + H(+) = xanthine + NH4(+)</text>
        <dbReference type="Rhea" id="RHEA:14665"/>
        <dbReference type="ChEBI" id="CHEBI:15377"/>
        <dbReference type="ChEBI" id="CHEBI:15378"/>
        <dbReference type="ChEBI" id="CHEBI:16235"/>
        <dbReference type="ChEBI" id="CHEBI:17712"/>
        <dbReference type="ChEBI" id="CHEBI:28938"/>
        <dbReference type="EC" id="3.5.4.3"/>
    </reaction>
</comment>
<gene>
    <name evidence="10" type="primary">guaD</name>
    <name evidence="10" type="ORF">E4634_05310</name>
</gene>
<dbReference type="GO" id="GO:0008892">
    <property type="term" value="F:guanine deaminase activity"/>
    <property type="evidence" value="ECO:0007669"/>
    <property type="project" value="UniProtKB-UniRule"/>
</dbReference>
<evidence type="ECO:0000256" key="5">
    <source>
        <dbReference type="ARBA" id="ARBA00022801"/>
    </source>
</evidence>
<comment type="pathway">
    <text evidence="1 8">Purine metabolism; guanine degradation; xanthine from guanine: step 1/1.</text>
</comment>
<evidence type="ECO:0000256" key="3">
    <source>
        <dbReference type="ARBA" id="ARBA00012781"/>
    </source>
</evidence>
<dbReference type="GO" id="GO:0005829">
    <property type="term" value="C:cytosol"/>
    <property type="evidence" value="ECO:0007669"/>
    <property type="project" value="TreeGrafter"/>
</dbReference>
<evidence type="ECO:0000256" key="8">
    <source>
        <dbReference type="RuleBase" id="RU366009"/>
    </source>
</evidence>
<evidence type="ECO:0000256" key="7">
    <source>
        <dbReference type="NCBIfam" id="TIGR02967"/>
    </source>
</evidence>
<comment type="cofactor">
    <cofactor evidence="8">
        <name>Zn(2+)</name>
        <dbReference type="ChEBI" id="CHEBI:29105"/>
    </cofactor>
    <text evidence="8">Binds 1 zinc ion per subunit.</text>
</comment>
<evidence type="ECO:0000256" key="6">
    <source>
        <dbReference type="ARBA" id="ARBA00022833"/>
    </source>
</evidence>
<keyword evidence="4 8" id="KW-0479">Metal-binding</keyword>
<dbReference type="EMBL" id="SRLE01000005">
    <property type="protein sequence ID" value="TGD74622.1"/>
    <property type="molecule type" value="Genomic_DNA"/>
</dbReference>
<evidence type="ECO:0000313" key="10">
    <source>
        <dbReference type="EMBL" id="TGD74622.1"/>
    </source>
</evidence>
<dbReference type="NCBIfam" id="TIGR02967">
    <property type="entry name" value="guan_deamin"/>
    <property type="match status" value="1"/>
</dbReference>
<dbReference type="OrthoDB" id="9787621at2"/>
<dbReference type="RefSeq" id="WP_135441580.1">
    <property type="nucleotide sequence ID" value="NZ_SRLE01000005.1"/>
</dbReference>
<comment type="similarity">
    <text evidence="2 8">Belongs to the metallo-dependent hydrolases superfamily. ATZ/TRZ family.</text>
</comment>
<keyword evidence="5 8" id="KW-0378">Hydrolase</keyword>
<dbReference type="InterPro" id="IPR014311">
    <property type="entry name" value="Guanine_deaminase"/>
</dbReference>
<dbReference type="UniPathway" id="UPA00603">
    <property type="reaction ID" value="UER00660"/>
</dbReference>
<proteinExistence type="inferred from homology"/>
<reference evidence="10 11" key="1">
    <citation type="submission" date="2019-04" db="EMBL/GenBank/DDBJ databases">
        <title>Taxonomy of novel Haliea sp. from mangrove soil of West Coast of India.</title>
        <authorList>
            <person name="Verma A."/>
            <person name="Kumar P."/>
            <person name="Krishnamurthi S."/>
        </authorList>
    </citation>
    <scope>NUCLEOTIDE SEQUENCE [LARGE SCALE GENOMIC DNA]</scope>
    <source>
        <strain evidence="10 11">SAOS-164</strain>
    </source>
</reference>
<keyword evidence="11" id="KW-1185">Reference proteome</keyword>
<protein>
    <recommendedName>
        <fullName evidence="3 7">Guanine deaminase</fullName>
        <shortName evidence="8">Guanase</shortName>
        <ecNumber evidence="3 7">3.5.4.3</ecNumber>
    </recommendedName>
    <alternativeName>
        <fullName evidence="8">Guanine aminohydrolase</fullName>
    </alternativeName>
</protein>
<evidence type="ECO:0000256" key="1">
    <source>
        <dbReference type="ARBA" id="ARBA00004984"/>
    </source>
</evidence>
<sequence>MGSGILRGRILHCIDTPGADGAGVEYLEDGVLQFEDGVITLLADAREASAGGLQLGDVPHLGAGLIVPGFIDTHVHAPQLAILGSYGEQLMAWLERYTFPAEARFADPDYAAAAMDEFLGEMLRHGTTSALVFSTSHEDATEALFTAARARDLRLVAGKVLMDRNAPQGLLDTAASGEAASRRLIERWHGAGRLAYAVTPRFSITCSDEQLAAAGRLLRDYPGVYLQTHLAENPGEIAAVAELFPDAAHYLDTYDRHGLCGERSFFAHCVHLQPDELERLAATDSRVSLCPSSNMFLGSGLYDWAQLEREGVCISLGSDVGAGTSLSMLRTLGDAYRVCQLQEMSLPPMQGLYAVTLGNARALGVAERIGNLAVGSEADFLVLDPAGNPQVQRRLQDVSDIDEEWFVYMMLGDERLVASTWVAGREVVR</sequence>
<comment type="function">
    <text evidence="8">Catalyzes the hydrolytic deamination of guanine, producing xanthine and ammonia.</text>
</comment>
<dbReference type="Gene3D" id="3.20.20.140">
    <property type="entry name" value="Metal-dependent hydrolases"/>
    <property type="match status" value="1"/>
</dbReference>
<evidence type="ECO:0000256" key="2">
    <source>
        <dbReference type="ARBA" id="ARBA00006745"/>
    </source>
</evidence>
<dbReference type="EC" id="3.5.4.3" evidence="3 7"/>
<dbReference type="GO" id="GO:0008270">
    <property type="term" value="F:zinc ion binding"/>
    <property type="evidence" value="ECO:0007669"/>
    <property type="project" value="UniProtKB-UniRule"/>
</dbReference>
<dbReference type="InterPro" id="IPR011059">
    <property type="entry name" value="Metal-dep_hydrolase_composite"/>
</dbReference>
<dbReference type="InterPro" id="IPR006680">
    <property type="entry name" value="Amidohydro-rel"/>
</dbReference>
<evidence type="ECO:0000259" key="9">
    <source>
        <dbReference type="Pfam" id="PF01979"/>
    </source>
</evidence>
<dbReference type="FunFam" id="3.20.20.140:FF:000022">
    <property type="entry name" value="Guanine deaminase"/>
    <property type="match status" value="1"/>
</dbReference>
<dbReference type="GO" id="GO:0006147">
    <property type="term" value="P:guanine catabolic process"/>
    <property type="evidence" value="ECO:0007669"/>
    <property type="project" value="UniProtKB-UniRule"/>
</dbReference>
<dbReference type="SUPFAM" id="SSF51338">
    <property type="entry name" value="Composite domain of metallo-dependent hydrolases"/>
    <property type="match status" value="1"/>
</dbReference>
<dbReference type="NCBIfam" id="NF006679">
    <property type="entry name" value="PRK09228.1"/>
    <property type="match status" value="1"/>
</dbReference>
<dbReference type="PANTHER" id="PTHR11271:SF6">
    <property type="entry name" value="GUANINE DEAMINASE"/>
    <property type="match status" value="1"/>
</dbReference>
<evidence type="ECO:0000256" key="4">
    <source>
        <dbReference type="ARBA" id="ARBA00022723"/>
    </source>
</evidence>
<evidence type="ECO:0000313" key="11">
    <source>
        <dbReference type="Proteomes" id="UP000298050"/>
    </source>
</evidence>
<dbReference type="Pfam" id="PF01979">
    <property type="entry name" value="Amidohydro_1"/>
    <property type="match status" value="1"/>
</dbReference>
<dbReference type="InterPro" id="IPR051607">
    <property type="entry name" value="Metallo-dep_hydrolases"/>
</dbReference>
<dbReference type="AlphaFoldDB" id="A0A4Z0M4R7"/>